<dbReference type="GO" id="GO:0016874">
    <property type="term" value="F:ligase activity"/>
    <property type="evidence" value="ECO:0007669"/>
    <property type="project" value="UniProtKB-KW"/>
</dbReference>
<organism evidence="1 2">
    <name type="scientific">Corallincola luteus</name>
    <dbReference type="NCBI Taxonomy" id="1775177"/>
    <lineage>
        <taxon>Bacteria</taxon>
        <taxon>Pseudomonadati</taxon>
        <taxon>Pseudomonadota</taxon>
        <taxon>Gammaproteobacteria</taxon>
        <taxon>Alteromonadales</taxon>
        <taxon>Psychromonadaceae</taxon>
        <taxon>Corallincola</taxon>
    </lineage>
</organism>
<dbReference type="EMBL" id="SJXE01000001">
    <property type="protein sequence ID" value="TCI04430.1"/>
    <property type="molecule type" value="Genomic_DNA"/>
</dbReference>
<dbReference type="InterPro" id="IPR042099">
    <property type="entry name" value="ANL_N_sf"/>
</dbReference>
<dbReference type="SUPFAM" id="SSF56801">
    <property type="entry name" value="Acetyl-CoA synthetase-like"/>
    <property type="match status" value="1"/>
</dbReference>
<sequence length="468" mass="52525">MSPWMEKLYYQAPVWCQNLLVTAYGLKLRKERFSPAADSHLADLLHSERLDAVAMAELQSARFVDLARTAILHVPHYRQWAQGVDLNVEDIKDLNALSWFPILEKSVLREDPQSLVDERILASGNYFTLNTSGSSGSPITIYADVASRTAHYAFWSRLRHWFGVAPLGRRATLFGRIIMSPEASSPPFWRYDRFQRNLLMSSYHLAEANLPAYYAQLQRYQPEEIVGYPSSIYPIAKYIAQHQLPRIKAKVVFTTAETLLSHQRSLIEASFDAPVIDQYGCTEMALFVSQCEHGSMHLHPEHGMLEVVDADDQPVAAGETGEAVCTGLVNQAMPLIRYRLGDCLTSSSASCGCGRAFPELAQLAGRVDDILVTPDGRPLGRMDPIFKGLAGIYETQIIQTAKDRLQFNLVTDSQYDQAAEDALRYEILKRTGEQMQIVFNYLEAIPKNANGKFKSVVSDIPTEEAVKQ</sequence>
<keyword evidence="2" id="KW-1185">Reference proteome</keyword>
<gene>
    <name evidence="1" type="ORF">EZV61_00185</name>
</gene>
<dbReference type="PANTHER" id="PTHR36932:SF1">
    <property type="entry name" value="CAPSULAR POLYSACCHARIDE BIOSYNTHESIS PROTEIN"/>
    <property type="match status" value="1"/>
</dbReference>
<dbReference type="PANTHER" id="PTHR36932">
    <property type="entry name" value="CAPSULAR POLYSACCHARIDE BIOSYNTHESIS PROTEIN"/>
    <property type="match status" value="1"/>
</dbReference>
<dbReference type="RefSeq" id="WP_131413930.1">
    <property type="nucleotide sequence ID" value="NZ_SJXE01000001.1"/>
</dbReference>
<dbReference type="Gene3D" id="3.40.50.12780">
    <property type="entry name" value="N-terminal domain of ligase-like"/>
    <property type="match status" value="1"/>
</dbReference>
<comment type="caution">
    <text evidence="1">The sequence shown here is derived from an EMBL/GenBank/DDBJ whole genome shotgun (WGS) entry which is preliminary data.</text>
</comment>
<proteinExistence type="predicted"/>
<accession>A0ABY2AMK8</accession>
<protein>
    <submittedName>
        <fullName evidence="1">Phenylacetate--CoA ligase family protein</fullName>
    </submittedName>
</protein>
<dbReference type="Proteomes" id="UP000292554">
    <property type="component" value="Unassembled WGS sequence"/>
</dbReference>
<evidence type="ECO:0000313" key="1">
    <source>
        <dbReference type="EMBL" id="TCI04430.1"/>
    </source>
</evidence>
<dbReference type="InterPro" id="IPR053158">
    <property type="entry name" value="CapK_Type1_Caps_Biosynth"/>
</dbReference>
<reference evidence="1 2" key="1">
    <citation type="submission" date="2019-02" db="EMBL/GenBank/DDBJ databases">
        <title>Corallincola luteus sp. nov., a marine bacterium isolated from surface sediment of Bohai Sea in China.</title>
        <authorList>
            <person name="Ren Q."/>
        </authorList>
    </citation>
    <scope>NUCLEOTIDE SEQUENCE [LARGE SCALE GENOMIC DNA]</scope>
    <source>
        <strain evidence="1 2">DASS28</strain>
    </source>
</reference>
<name>A0ABY2AMK8_9GAMM</name>
<keyword evidence="1" id="KW-0436">Ligase</keyword>
<evidence type="ECO:0000313" key="2">
    <source>
        <dbReference type="Proteomes" id="UP000292554"/>
    </source>
</evidence>